<dbReference type="HOGENOM" id="CLU_3237828_0_0_10"/>
<accession>L1NFH8</accession>
<evidence type="ECO:0000313" key="2">
    <source>
        <dbReference type="Proteomes" id="UP000010433"/>
    </source>
</evidence>
<organism evidence="1 2">
    <name type="scientific">Hoylesella saccharolytica F0055</name>
    <dbReference type="NCBI Taxonomy" id="1127699"/>
    <lineage>
        <taxon>Bacteria</taxon>
        <taxon>Pseudomonadati</taxon>
        <taxon>Bacteroidota</taxon>
        <taxon>Bacteroidia</taxon>
        <taxon>Bacteroidales</taxon>
        <taxon>Prevotellaceae</taxon>
        <taxon>Hoylesella</taxon>
    </lineage>
</organism>
<dbReference type="AlphaFoldDB" id="L1NFH8"/>
<proteinExistence type="predicted"/>
<sequence length="43" mass="5074">MHQTNIAFTSKKVQRNAKRTIFAIQMIYKIIANLFGRRPIQLL</sequence>
<dbReference type="STRING" id="1127699.HMPREF9151_00927"/>
<reference evidence="1 2" key="1">
    <citation type="submission" date="2012-05" db="EMBL/GenBank/DDBJ databases">
        <authorList>
            <person name="Weinstock G."/>
            <person name="Sodergren E."/>
            <person name="Lobos E.A."/>
            <person name="Fulton L."/>
            <person name="Fulton R."/>
            <person name="Courtney L."/>
            <person name="Fronick C."/>
            <person name="O'Laughlin M."/>
            <person name="Godfrey J."/>
            <person name="Wilson R.M."/>
            <person name="Miner T."/>
            <person name="Farmer C."/>
            <person name="Delehaunty K."/>
            <person name="Cordes M."/>
            <person name="Minx P."/>
            <person name="Tomlinson C."/>
            <person name="Chen J."/>
            <person name="Wollam A."/>
            <person name="Pepin K.H."/>
            <person name="Bhonagiri V."/>
            <person name="Zhang X."/>
            <person name="Suruliraj S."/>
            <person name="Warren W."/>
            <person name="Mitreva M."/>
            <person name="Mardis E.R."/>
            <person name="Wilson R.K."/>
        </authorList>
    </citation>
    <scope>NUCLEOTIDE SEQUENCE [LARGE SCALE GENOMIC DNA]</scope>
    <source>
        <strain evidence="1 2">F0055</strain>
    </source>
</reference>
<comment type="caution">
    <text evidence="1">The sequence shown here is derived from an EMBL/GenBank/DDBJ whole genome shotgun (WGS) entry which is preliminary data.</text>
</comment>
<name>L1NFH8_9BACT</name>
<evidence type="ECO:0000313" key="1">
    <source>
        <dbReference type="EMBL" id="EKY02035.1"/>
    </source>
</evidence>
<dbReference type="Proteomes" id="UP000010433">
    <property type="component" value="Unassembled WGS sequence"/>
</dbReference>
<dbReference type="EMBL" id="AMEP01000061">
    <property type="protein sequence ID" value="EKY02035.1"/>
    <property type="molecule type" value="Genomic_DNA"/>
</dbReference>
<gene>
    <name evidence="1" type="ORF">HMPREF9151_00927</name>
</gene>
<protein>
    <submittedName>
        <fullName evidence="1">Uncharacterized protein</fullName>
    </submittedName>
</protein>
<keyword evidence="2" id="KW-1185">Reference proteome</keyword>